<keyword evidence="2" id="KW-1185">Reference proteome</keyword>
<evidence type="ECO:0000313" key="2">
    <source>
        <dbReference type="Proteomes" id="UP000434044"/>
    </source>
</evidence>
<organism evidence="1 2">
    <name type="scientific">Allochromatium palmeri</name>
    <dbReference type="NCBI Taxonomy" id="231048"/>
    <lineage>
        <taxon>Bacteria</taxon>
        <taxon>Pseudomonadati</taxon>
        <taxon>Pseudomonadota</taxon>
        <taxon>Gammaproteobacteria</taxon>
        <taxon>Chromatiales</taxon>
        <taxon>Chromatiaceae</taxon>
        <taxon>Allochromatium</taxon>
    </lineage>
</organism>
<protein>
    <submittedName>
        <fullName evidence="1">Transcriptional regulator</fullName>
    </submittedName>
</protein>
<dbReference type="AlphaFoldDB" id="A0A6N8ECK9"/>
<dbReference type="SUPFAM" id="SSF46785">
    <property type="entry name" value="Winged helix' DNA-binding domain"/>
    <property type="match status" value="1"/>
</dbReference>
<accession>A0A6N8ECK9</accession>
<sequence>METLVIEVATDAELNARILWAAERGEPQPPGYFFETEEDLLDTLTANRFAILKALAGAGPIGVRELARRVGRDVRAVHADAQRLAGIGIIEKSADGTLLFPYDAFDIRLGWRAAA</sequence>
<dbReference type="InterPro" id="IPR036390">
    <property type="entry name" value="WH_DNA-bd_sf"/>
</dbReference>
<gene>
    <name evidence="1" type="ORF">GJ668_04550</name>
</gene>
<dbReference type="EMBL" id="WNKT01000006">
    <property type="protein sequence ID" value="MTW20366.1"/>
    <property type="molecule type" value="Genomic_DNA"/>
</dbReference>
<dbReference type="Gene3D" id="1.10.10.10">
    <property type="entry name" value="Winged helix-like DNA-binding domain superfamily/Winged helix DNA-binding domain"/>
    <property type="match status" value="1"/>
</dbReference>
<dbReference type="InterPro" id="IPR036388">
    <property type="entry name" value="WH-like_DNA-bd_sf"/>
</dbReference>
<name>A0A6N8ECK9_9GAMM</name>
<dbReference type="Proteomes" id="UP000434044">
    <property type="component" value="Unassembled WGS sequence"/>
</dbReference>
<dbReference type="OrthoDB" id="9809537at2"/>
<comment type="caution">
    <text evidence="1">The sequence shown here is derived from an EMBL/GenBank/DDBJ whole genome shotgun (WGS) entry which is preliminary data.</text>
</comment>
<evidence type="ECO:0000313" key="1">
    <source>
        <dbReference type="EMBL" id="MTW20366.1"/>
    </source>
</evidence>
<dbReference type="Pfam" id="PF25212">
    <property type="entry name" value="HVO_A0114"/>
    <property type="match status" value="1"/>
</dbReference>
<reference evidence="1 2" key="1">
    <citation type="submission" date="2019-11" db="EMBL/GenBank/DDBJ databases">
        <title>Whole-genome sequence of the anaerobic purple sulfur bacterium Allochromatium palmeri DSM 15591.</title>
        <authorList>
            <person name="Kyndt J.A."/>
            <person name="Meyer T.E."/>
        </authorList>
    </citation>
    <scope>NUCLEOTIDE SEQUENCE [LARGE SCALE GENOMIC DNA]</scope>
    <source>
        <strain evidence="1 2">DSM 15591</strain>
    </source>
</reference>
<proteinExistence type="predicted"/>